<dbReference type="Proteomes" id="UP000887564">
    <property type="component" value="Unplaced"/>
</dbReference>
<name>A0A914RJS8_PAREQ</name>
<dbReference type="WBParaSite" id="PEQ_0000654101-mRNA-1">
    <property type="protein sequence ID" value="PEQ_0000654101-mRNA-1"/>
    <property type="gene ID" value="PEQ_0000654101"/>
</dbReference>
<accession>A0A914RJS8</accession>
<evidence type="ECO:0000313" key="2">
    <source>
        <dbReference type="WBParaSite" id="PEQ_0000654101-mRNA-1"/>
    </source>
</evidence>
<reference evidence="2" key="1">
    <citation type="submission" date="2022-11" db="UniProtKB">
        <authorList>
            <consortium name="WormBaseParasite"/>
        </authorList>
    </citation>
    <scope>IDENTIFICATION</scope>
</reference>
<proteinExistence type="predicted"/>
<sequence>MVRNKGTNFSLALHHVKEYCRFFLHLPLQCWSQK</sequence>
<protein>
    <submittedName>
        <fullName evidence="2">Uncharacterized protein</fullName>
    </submittedName>
</protein>
<organism evidence="1 2">
    <name type="scientific">Parascaris equorum</name>
    <name type="common">Equine roundworm</name>
    <dbReference type="NCBI Taxonomy" id="6256"/>
    <lineage>
        <taxon>Eukaryota</taxon>
        <taxon>Metazoa</taxon>
        <taxon>Ecdysozoa</taxon>
        <taxon>Nematoda</taxon>
        <taxon>Chromadorea</taxon>
        <taxon>Rhabditida</taxon>
        <taxon>Spirurina</taxon>
        <taxon>Ascaridomorpha</taxon>
        <taxon>Ascaridoidea</taxon>
        <taxon>Ascarididae</taxon>
        <taxon>Parascaris</taxon>
    </lineage>
</organism>
<dbReference type="AlphaFoldDB" id="A0A914RJS8"/>
<keyword evidence="1" id="KW-1185">Reference proteome</keyword>
<evidence type="ECO:0000313" key="1">
    <source>
        <dbReference type="Proteomes" id="UP000887564"/>
    </source>
</evidence>